<dbReference type="RefSeq" id="WP_020512631.1">
    <property type="nucleotide sequence ID" value="NZ_JBIAZU010000004.1"/>
</dbReference>
<feature type="domain" description="MOSC" evidence="2">
    <location>
        <begin position="21"/>
        <end position="293"/>
    </location>
</feature>
<evidence type="ECO:0000313" key="4">
    <source>
        <dbReference type="Proteomes" id="UP001602245"/>
    </source>
</evidence>
<dbReference type="PANTHER" id="PTHR36930:SF1">
    <property type="entry name" value="MOSC DOMAIN-CONTAINING PROTEIN"/>
    <property type="match status" value="1"/>
</dbReference>
<evidence type="ECO:0000259" key="2">
    <source>
        <dbReference type="PROSITE" id="PS51340"/>
    </source>
</evidence>
<dbReference type="EMBL" id="JBIAZU010000004">
    <property type="protein sequence ID" value="MFF5292926.1"/>
    <property type="molecule type" value="Genomic_DNA"/>
</dbReference>
<dbReference type="InterPro" id="IPR052716">
    <property type="entry name" value="MOSC_domain"/>
</dbReference>
<name>A0ABW6WJ59_9ACTN</name>
<sequence length="305" mass="29229">MEAAQGTVAAVSCNDTYAFTKPVRGEIVLIAGVGVKGDVHAGVYVKHRGRVRADPTQPNFRQVHLIQQELFAEVGAKGYAVAAGNLGENVTTSGIDLLGLPVGTILRFGPPARAGADSGDGPPMGAAAGTEVDGGSPAGGDGGPVATRAAGVDAAGGGAAGVSAAGGGGAAEVSAAGGGGAVGMGVAAGVGFSGGPLGAVLEVAAAAELDGPTAASAVALAAAAARDLGEDLRPAVVLAGLRNPCGQINGFAEGLLKEVIGRDAAGNVVRKAGVMAVVLRGGVVRPGDVVTAELPPLPHAPLERV</sequence>
<dbReference type="Proteomes" id="UP001602245">
    <property type="component" value="Unassembled WGS sequence"/>
</dbReference>
<dbReference type="Gene3D" id="2.40.33.20">
    <property type="entry name" value="PK beta-barrel domain-like"/>
    <property type="match status" value="1"/>
</dbReference>
<dbReference type="PANTHER" id="PTHR36930">
    <property type="entry name" value="METAL-SULFUR CLUSTER BIOSYNTHESIS PROTEINS YUAD-RELATED"/>
    <property type="match status" value="1"/>
</dbReference>
<evidence type="ECO:0000313" key="3">
    <source>
        <dbReference type="EMBL" id="MFF5292926.1"/>
    </source>
</evidence>
<protein>
    <submittedName>
        <fullName evidence="3">MOSC domain-containing protein</fullName>
    </submittedName>
</protein>
<dbReference type="PROSITE" id="PS51340">
    <property type="entry name" value="MOSC"/>
    <property type="match status" value="1"/>
</dbReference>
<dbReference type="SUPFAM" id="SSF50800">
    <property type="entry name" value="PK beta-barrel domain-like"/>
    <property type="match status" value="2"/>
</dbReference>
<proteinExistence type="predicted"/>
<feature type="region of interest" description="Disordered" evidence="1">
    <location>
        <begin position="111"/>
        <end position="147"/>
    </location>
</feature>
<evidence type="ECO:0000256" key="1">
    <source>
        <dbReference type="SAM" id="MobiDB-lite"/>
    </source>
</evidence>
<reference evidence="3 4" key="1">
    <citation type="submission" date="2024-10" db="EMBL/GenBank/DDBJ databases">
        <title>The Natural Products Discovery Center: Release of the First 8490 Sequenced Strains for Exploring Actinobacteria Biosynthetic Diversity.</title>
        <authorList>
            <person name="Kalkreuter E."/>
            <person name="Kautsar S.A."/>
            <person name="Yang D."/>
            <person name="Bader C.D."/>
            <person name="Teijaro C.N."/>
            <person name="Fluegel L."/>
            <person name="Davis C.M."/>
            <person name="Simpson J.R."/>
            <person name="Lauterbach L."/>
            <person name="Steele A.D."/>
            <person name="Gui C."/>
            <person name="Meng S."/>
            <person name="Li G."/>
            <person name="Viehrig K."/>
            <person name="Ye F."/>
            <person name="Su P."/>
            <person name="Kiefer A.F."/>
            <person name="Nichols A."/>
            <person name="Cepeda A.J."/>
            <person name="Yan W."/>
            <person name="Fan B."/>
            <person name="Jiang Y."/>
            <person name="Adhikari A."/>
            <person name="Zheng C.-J."/>
            <person name="Schuster L."/>
            <person name="Cowan T.M."/>
            <person name="Smanski M.J."/>
            <person name="Chevrette M.G."/>
            <person name="De Carvalho L.P.S."/>
            <person name="Shen B."/>
        </authorList>
    </citation>
    <scope>NUCLEOTIDE SEQUENCE [LARGE SCALE GENOMIC DNA]</scope>
    <source>
        <strain evidence="3 4">NPDC000087</strain>
    </source>
</reference>
<gene>
    <name evidence="3" type="ORF">ACFY35_26070</name>
</gene>
<keyword evidence="4" id="KW-1185">Reference proteome</keyword>
<dbReference type="InterPro" id="IPR005302">
    <property type="entry name" value="MoCF_Sase_C"/>
</dbReference>
<comment type="caution">
    <text evidence="3">The sequence shown here is derived from an EMBL/GenBank/DDBJ whole genome shotgun (WGS) entry which is preliminary data.</text>
</comment>
<dbReference type="InterPro" id="IPR011037">
    <property type="entry name" value="Pyrv_Knase-like_insert_dom_sf"/>
</dbReference>
<accession>A0ABW6WJ59</accession>
<organism evidence="3 4">
    <name type="scientific">Paractinoplanes globisporus</name>
    <dbReference type="NCBI Taxonomy" id="113565"/>
    <lineage>
        <taxon>Bacteria</taxon>
        <taxon>Bacillati</taxon>
        <taxon>Actinomycetota</taxon>
        <taxon>Actinomycetes</taxon>
        <taxon>Micromonosporales</taxon>
        <taxon>Micromonosporaceae</taxon>
        <taxon>Paractinoplanes</taxon>
    </lineage>
</organism>